<dbReference type="InterPro" id="IPR015943">
    <property type="entry name" value="WD40/YVTN_repeat-like_dom_sf"/>
</dbReference>
<dbReference type="Gene3D" id="2.130.10.10">
    <property type="entry name" value="YVTN repeat-like/Quinoprotein amine dehydrogenase"/>
    <property type="match status" value="1"/>
</dbReference>
<accession>A0A1F5FIQ6</accession>
<comment type="caution">
    <text evidence="2">The sequence shown here is derived from an EMBL/GenBank/DDBJ whole genome shotgun (WGS) entry which is preliminary data.</text>
</comment>
<dbReference type="STRING" id="1817816.A2Y64_00135"/>
<evidence type="ECO:0000313" key="2">
    <source>
        <dbReference type="EMBL" id="OGD79450.1"/>
    </source>
</evidence>
<organism evidence="2 3">
    <name type="scientific">Candidatus Coatesbacteria bacterium RBG_13_66_14</name>
    <dbReference type="NCBI Taxonomy" id="1817816"/>
    <lineage>
        <taxon>Bacteria</taxon>
        <taxon>Candidatus Coatesiibacteriota</taxon>
    </lineage>
</organism>
<protein>
    <recommendedName>
        <fullName evidence="4">Photosynthesis system II assembly factor Ycf48/Hcf136-like domain-containing protein</fullName>
    </recommendedName>
</protein>
<proteinExistence type="predicted"/>
<evidence type="ECO:0000313" key="3">
    <source>
        <dbReference type="Proteomes" id="UP000177187"/>
    </source>
</evidence>
<name>A0A1F5FIQ6_9BACT</name>
<reference evidence="2 3" key="1">
    <citation type="journal article" date="2016" name="Nat. Commun.">
        <title>Thousands of microbial genomes shed light on interconnected biogeochemical processes in an aquifer system.</title>
        <authorList>
            <person name="Anantharaman K."/>
            <person name="Brown C.T."/>
            <person name="Hug L.A."/>
            <person name="Sharon I."/>
            <person name="Castelle C.J."/>
            <person name="Probst A.J."/>
            <person name="Thomas B.C."/>
            <person name="Singh A."/>
            <person name="Wilkins M.J."/>
            <person name="Karaoz U."/>
            <person name="Brodie E.L."/>
            <person name="Williams K.H."/>
            <person name="Hubbard S.S."/>
            <person name="Banfield J.F."/>
        </authorList>
    </citation>
    <scope>NUCLEOTIDE SEQUENCE [LARGE SCALE GENOMIC DNA]</scope>
</reference>
<evidence type="ECO:0000256" key="1">
    <source>
        <dbReference type="SAM" id="MobiDB-lite"/>
    </source>
</evidence>
<dbReference type="AlphaFoldDB" id="A0A1F5FIQ6"/>
<sequence length="357" mass="37911">MRRLIPLIAAFVLPVLSGCGDDVQPISEEAELTPEQAGVVTKGFTWEIVGPEAGLPAEGLVSVALTPEGLVVVGGGRLMERREGRFVPVSDPLLPRNLSRVVFTDGVLWALGDGAVYSSDIGHRWNAAGLPAREGGWVCHGAASLAGEAYIATDQGLLHASAFDPARPVAFTQLDPLMGKESGYRTVSDVTITEGSVWAVSPDKRGYLAQYLREHGEWIIRASYDPFRRVAASGDFVWVSTDGLGLWRSTDGGETFNEVMNGGAWDRVNGIGIGKGSIWAASEGGAIYNVFATNVWEHHGVQEGLVDPVMLDCAYDEAANTVYFATASGLAVGTKEGSAPAPPETTERTGGDELEHE</sequence>
<dbReference type="PROSITE" id="PS51257">
    <property type="entry name" value="PROKAR_LIPOPROTEIN"/>
    <property type="match status" value="1"/>
</dbReference>
<dbReference type="Proteomes" id="UP000177187">
    <property type="component" value="Unassembled WGS sequence"/>
</dbReference>
<gene>
    <name evidence="2" type="ORF">A2Y64_00135</name>
</gene>
<dbReference type="EMBL" id="MFAF01000010">
    <property type="protein sequence ID" value="OGD79450.1"/>
    <property type="molecule type" value="Genomic_DNA"/>
</dbReference>
<dbReference type="SUPFAM" id="SSF110296">
    <property type="entry name" value="Oligoxyloglucan reducing end-specific cellobiohydrolase"/>
    <property type="match status" value="1"/>
</dbReference>
<evidence type="ECO:0008006" key="4">
    <source>
        <dbReference type="Google" id="ProtNLM"/>
    </source>
</evidence>
<feature type="region of interest" description="Disordered" evidence="1">
    <location>
        <begin position="333"/>
        <end position="357"/>
    </location>
</feature>
<feature type="compositionally biased region" description="Basic and acidic residues" evidence="1">
    <location>
        <begin position="345"/>
        <end position="357"/>
    </location>
</feature>